<dbReference type="PANTHER" id="PTHR42760">
    <property type="entry name" value="SHORT-CHAIN DEHYDROGENASES/REDUCTASES FAMILY MEMBER"/>
    <property type="match status" value="1"/>
</dbReference>
<evidence type="ECO:0000313" key="2">
    <source>
        <dbReference type="EMBL" id="KYC55231.1"/>
    </source>
</evidence>
<evidence type="ECO:0000313" key="4">
    <source>
        <dbReference type="Proteomes" id="UP000092420"/>
    </source>
</evidence>
<protein>
    <submittedName>
        <fullName evidence="2">3-hydroxybutyrate dehydrogenase</fullName>
    </submittedName>
</protein>
<gene>
    <name evidence="2" type="ORF">AN188_00214</name>
    <name evidence="3" type="ORF">APG09_01356</name>
</gene>
<accession>A0A150JDD8</accession>
<comment type="similarity">
    <text evidence="1">Belongs to the short-chain dehydrogenases/reductases (SDR) family.</text>
</comment>
<dbReference type="Pfam" id="PF13561">
    <property type="entry name" value="adh_short_C2"/>
    <property type="match status" value="1"/>
</dbReference>
<dbReference type="EMBL" id="LNJE01000019">
    <property type="protein sequence ID" value="KYC56489.1"/>
    <property type="molecule type" value="Genomic_DNA"/>
</dbReference>
<evidence type="ECO:0000256" key="1">
    <source>
        <dbReference type="ARBA" id="ARBA00006484"/>
    </source>
</evidence>
<dbReference type="AlphaFoldDB" id="A0A150JIS9"/>
<comment type="caution">
    <text evidence="2">The sequence shown here is derived from an EMBL/GenBank/DDBJ whole genome shotgun (WGS) entry which is preliminary data.</text>
</comment>
<accession>A0A150JGY6</accession>
<proteinExistence type="inferred from homology"/>
<dbReference type="CDD" id="cd05233">
    <property type="entry name" value="SDR_c"/>
    <property type="match status" value="1"/>
</dbReference>
<sequence>MELSDKIVLLTGASGGIGKSLLEHLNGNVKVLVGSGRKNLHDFTRIKESEKFNYIPMDLISEDNIKFLFSYIVEEYGKLDILINTIGGSLLSRPIEEYPIEEYDKVLDINLKIAFMLTKESIKFMKRNVHSGGNILHFVSSSSKDVADNKAPYGIAKAGLEALIKYSAYEAAKYNIKVNGISPTYVFTERHEKEIEVQSRRTGKSISEIEETMMSGQLLKRKLYPEDIFPLVKLLIQTEVITGKVYDCTLGKT</sequence>
<dbReference type="Proteomes" id="UP000092420">
    <property type="component" value="Unassembled WGS sequence"/>
</dbReference>
<dbReference type="SUPFAM" id="SSF51735">
    <property type="entry name" value="NAD(P)-binding Rossmann-fold domains"/>
    <property type="match status" value="1"/>
</dbReference>
<dbReference type="InterPro" id="IPR002347">
    <property type="entry name" value="SDR_fam"/>
</dbReference>
<organism evidence="2 4">
    <name type="scientific">Candidatus Methanofastidiosum methylothiophilum</name>
    <dbReference type="NCBI Taxonomy" id="1705564"/>
    <lineage>
        <taxon>Archaea</taxon>
        <taxon>Methanobacteriati</taxon>
        <taxon>Methanobacteriota</taxon>
        <taxon>Stenosarchaea group</taxon>
        <taxon>Candidatus Methanofastidiosia</taxon>
        <taxon>Candidatus Methanofastidiosales</taxon>
        <taxon>Candidatus Methanofastidiosaceae</taxon>
        <taxon>Candidatus Methanofastidiosum</taxon>
    </lineage>
</organism>
<name>A0A150JIS9_9EURY</name>
<dbReference type="GO" id="GO:0016616">
    <property type="term" value="F:oxidoreductase activity, acting on the CH-OH group of donors, NAD or NADP as acceptor"/>
    <property type="evidence" value="ECO:0007669"/>
    <property type="project" value="TreeGrafter"/>
</dbReference>
<dbReference type="EMBL" id="LNJB01000002">
    <property type="protein sequence ID" value="KYC55231.1"/>
    <property type="molecule type" value="Genomic_DNA"/>
</dbReference>
<dbReference type="Gene3D" id="3.40.50.720">
    <property type="entry name" value="NAD(P)-binding Rossmann-like Domain"/>
    <property type="match status" value="1"/>
</dbReference>
<dbReference type="PRINTS" id="PR00081">
    <property type="entry name" value="GDHRDH"/>
</dbReference>
<reference evidence="2 4" key="1">
    <citation type="journal article" date="2016" name="ISME J.">
        <title>Chasing the elusive Euryarchaeota class WSA2: genomes reveal a uniquely fastidious methyl-reducing methanogen.</title>
        <authorList>
            <person name="Nobu M.K."/>
            <person name="Narihiro T."/>
            <person name="Kuroda K."/>
            <person name="Mei R."/>
            <person name="Liu W.T."/>
        </authorList>
    </citation>
    <scope>NUCLEOTIDE SEQUENCE [LARGE SCALE GENOMIC DNA]</scope>
    <source>
        <strain evidence="2">ADurb1013_Bin02101</strain>
        <strain evidence="3">ADurb1213_Bin02801</strain>
    </source>
</reference>
<evidence type="ECO:0000313" key="3">
    <source>
        <dbReference type="EMBL" id="KYC56489.1"/>
    </source>
</evidence>
<dbReference type="InterPro" id="IPR036291">
    <property type="entry name" value="NAD(P)-bd_dom_sf"/>
</dbReference>
<accession>A0A150JIS9</accession>